<gene>
    <name evidence="1" type="ORF">GCM10007170_15470</name>
</gene>
<dbReference type="InterPro" id="IPR038765">
    <property type="entry name" value="Papain-like_cys_pep_sf"/>
</dbReference>
<protein>
    <submittedName>
        <fullName evidence="1">Uncharacterized protein</fullName>
    </submittedName>
</protein>
<name>A0ABQ2APF9_9MICC</name>
<evidence type="ECO:0000313" key="2">
    <source>
        <dbReference type="Proteomes" id="UP000643279"/>
    </source>
</evidence>
<proteinExistence type="predicted"/>
<keyword evidence="2" id="KW-1185">Reference proteome</keyword>
<comment type="caution">
    <text evidence="1">The sequence shown here is derived from an EMBL/GenBank/DDBJ whole genome shotgun (WGS) entry which is preliminary data.</text>
</comment>
<accession>A0ABQ2APF9</accession>
<dbReference type="EMBL" id="BMFW01000005">
    <property type="protein sequence ID" value="GGH93787.1"/>
    <property type="molecule type" value="Genomic_DNA"/>
</dbReference>
<sequence>MITGQIGLRRHSGGWIGKAIEWATYSHTHHVVVAISETACISAEPGGVRFRAISDYPSLDWSRFDLTDDQRTLIRDAAAEYERRPYNYAIYPPLLWERISGRKVDGWLAEWLSKRPNENCSQLSDDIYTKAGFHLFPDIPELVTPGDFERYFQSHGWL</sequence>
<dbReference type="RefSeq" id="WP_188571049.1">
    <property type="nucleotide sequence ID" value="NZ_BMFW01000005.1"/>
</dbReference>
<dbReference type="Proteomes" id="UP000643279">
    <property type="component" value="Unassembled WGS sequence"/>
</dbReference>
<dbReference type="Gene3D" id="3.90.1720.10">
    <property type="entry name" value="endopeptidase domain like (from Nostoc punctiforme)"/>
    <property type="match status" value="1"/>
</dbReference>
<dbReference type="SUPFAM" id="SSF54001">
    <property type="entry name" value="Cysteine proteinases"/>
    <property type="match status" value="1"/>
</dbReference>
<organism evidence="1 2">
    <name type="scientific">Arthrobacter liuii</name>
    <dbReference type="NCBI Taxonomy" id="1476996"/>
    <lineage>
        <taxon>Bacteria</taxon>
        <taxon>Bacillati</taxon>
        <taxon>Actinomycetota</taxon>
        <taxon>Actinomycetes</taxon>
        <taxon>Micrococcales</taxon>
        <taxon>Micrococcaceae</taxon>
        <taxon>Arthrobacter</taxon>
    </lineage>
</organism>
<reference evidence="2" key="1">
    <citation type="journal article" date="2019" name="Int. J. Syst. Evol. Microbiol.">
        <title>The Global Catalogue of Microorganisms (GCM) 10K type strain sequencing project: providing services to taxonomists for standard genome sequencing and annotation.</title>
        <authorList>
            <consortium name="The Broad Institute Genomics Platform"/>
            <consortium name="The Broad Institute Genome Sequencing Center for Infectious Disease"/>
            <person name="Wu L."/>
            <person name="Ma J."/>
        </authorList>
    </citation>
    <scope>NUCLEOTIDE SEQUENCE [LARGE SCALE GENOMIC DNA]</scope>
    <source>
        <strain evidence="2">CGMCC 1.12778</strain>
    </source>
</reference>
<evidence type="ECO:0000313" key="1">
    <source>
        <dbReference type="EMBL" id="GGH93787.1"/>
    </source>
</evidence>